<evidence type="ECO:0000313" key="1">
    <source>
        <dbReference type="EMBL" id="GIZ51230.1"/>
    </source>
</evidence>
<reference evidence="1 2" key="1">
    <citation type="journal article" date="2022" name="Int. J. Syst. Evol. Microbiol.">
        <title>Noviherbaspirillum aridicola sp. nov., isolated from an arid soil in Pakistan.</title>
        <authorList>
            <person name="Khan I.U."/>
            <person name="Saqib M."/>
            <person name="Amin A."/>
            <person name="Hussain F."/>
            <person name="Li L."/>
            <person name="Liu Y.H."/>
            <person name="Fang B.Z."/>
            <person name="Ahmed I."/>
            <person name="Li W.J."/>
        </authorList>
    </citation>
    <scope>NUCLEOTIDE SEQUENCE [LARGE SCALE GENOMIC DNA]</scope>
    <source>
        <strain evidence="1 2">NCCP-691</strain>
    </source>
</reference>
<dbReference type="SUPFAM" id="SSF53067">
    <property type="entry name" value="Actin-like ATPase domain"/>
    <property type="match status" value="1"/>
</dbReference>
<gene>
    <name evidence="1" type="primary">dgoK</name>
    <name evidence="1" type="ORF">NCCP691_12440</name>
</gene>
<dbReference type="Gene3D" id="3.30.420.310">
    <property type="entry name" value="2-keto-3-deoxy-galactonokinase, C-terminal domain"/>
    <property type="match status" value="1"/>
</dbReference>
<evidence type="ECO:0000313" key="2">
    <source>
        <dbReference type="Proteomes" id="UP000887222"/>
    </source>
</evidence>
<accession>A0ABQ4Q300</accession>
<dbReference type="Pfam" id="PF05035">
    <property type="entry name" value="DGOK"/>
    <property type="match status" value="1"/>
</dbReference>
<keyword evidence="2" id="KW-1185">Reference proteome</keyword>
<dbReference type="Gene3D" id="3.30.420.300">
    <property type="entry name" value="2-keto-3-deoxy-galactonokinase, substrate binding domain"/>
    <property type="match status" value="1"/>
</dbReference>
<comment type="caution">
    <text evidence="1">The sequence shown here is derived from an EMBL/GenBank/DDBJ whole genome shotgun (WGS) entry which is preliminary data.</text>
</comment>
<sequence>MSAEAPLLGIDWGTSNRRAYLLDRDGRLLRRHEDEGGILRVDGDFEGSLAALLRVLGLAGAEVVMSGMVGSRNGWQEAPYLDVAEPLSALGARMAEVGTALPGVRCRIVPGYRFLDPQNVPDVMRGEEAQLLGTLRLGADEGWFLLPGTHSKWARVEQGRIMEFYTFMTGELYALLSQHGTLSKVMDARQSVPEAFAAGMQAARHAPFTHAAFGCRALVVTDMMPAAHTASYLSGLLIGTELHDILRRAGGSLHAVQVIGSEALGKRYLEALQLAGIGARAWQPDEVYVAALGALFNIEE</sequence>
<name>A0ABQ4Q300_9BURK</name>
<dbReference type="InterPro" id="IPR043129">
    <property type="entry name" value="ATPase_NBD"/>
</dbReference>
<dbReference type="InterPro" id="IPR042257">
    <property type="entry name" value="DGOK_C"/>
</dbReference>
<dbReference type="InterPro" id="IPR042258">
    <property type="entry name" value="DGOK_N"/>
</dbReference>
<dbReference type="RefSeq" id="WP_220807395.1">
    <property type="nucleotide sequence ID" value="NZ_BPMK01000004.1"/>
</dbReference>
<proteinExistence type="predicted"/>
<dbReference type="EMBL" id="BPMK01000004">
    <property type="protein sequence ID" value="GIZ51230.1"/>
    <property type="molecule type" value="Genomic_DNA"/>
</dbReference>
<dbReference type="Proteomes" id="UP000887222">
    <property type="component" value="Unassembled WGS sequence"/>
</dbReference>
<dbReference type="InterPro" id="IPR007729">
    <property type="entry name" value="DGOK"/>
</dbReference>
<protein>
    <submittedName>
        <fullName evidence="1">MFS transporter</fullName>
    </submittedName>
</protein>
<organism evidence="1 2">
    <name type="scientific">Noviherbaspirillum aridicola</name>
    <dbReference type="NCBI Taxonomy" id="2849687"/>
    <lineage>
        <taxon>Bacteria</taxon>
        <taxon>Pseudomonadati</taxon>
        <taxon>Pseudomonadota</taxon>
        <taxon>Betaproteobacteria</taxon>
        <taxon>Burkholderiales</taxon>
        <taxon>Oxalobacteraceae</taxon>
        <taxon>Noviherbaspirillum</taxon>
    </lineage>
</organism>